<dbReference type="Gene3D" id="1.10.357.10">
    <property type="entry name" value="Tetracycline Repressor, domain 2"/>
    <property type="match status" value="1"/>
</dbReference>
<gene>
    <name evidence="7" type="ORF">ITX44_22620</name>
</gene>
<dbReference type="SUPFAM" id="SSF48498">
    <property type="entry name" value="Tetracyclin repressor-like, C-terminal domain"/>
    <property type="match status" value="1"/>
</dbReference>
<dbReference type="NCBIfam" id="NF041196">
    <property type="entry name" value="ScbR_bind_reg"/>
    <property type="match status" value="1"/>
</dbReference>
<evidence type="ECO:0000256" key="1">
    <source>
        <dbReference type="ARBA" id="ARBA00023015"/>
    </source>
</evidence>
<name>A0ABS2TWW3_9ACTN</name>
<feature type="compositionally biased region" description="Basic and acidic residues" evidence="5">
    <location>
        <begin position="221"/>
        <end position="230"/>
    </location>
</feature>
<protein>
    <submittedName>
        <fullName evidence="7">TetR/AcrR family transcriptional regulator</fullName>
    </submittedName>
</protein>
<dbReference type="RefSeq" id="WP_205359140.1">
    <property type="nucleotide sequence ID" value="NZ_JADKYB010000012.1"/>
</dbReference>
<dbReference type="Pfam" id="PF00440">
    <property type="entry name" value="TetR_N"/>
    <property type="match status" value="1"/>
</dbReference>
<keyword evidence="1" id="KW-0805">Transcription regulation</keyword>
<accession>A0ABS2TWW3</accession>
<dbReference type="EMBL" id="JADKYB010000012">
    <property type="protein sequence ID" value="MBM9507277.1"/>
    <property type="molecule type" value="Genomic_DNA"/>
</dbReference>
<comment type="caution">
    <text evidence="7">The sequence shown here is derived from an EMBL/GenBank/DDBJ whole genome shotgun (WGS) entry which is preliminary data.</text>
</comment>
<evidence type="ECO:0000259" key="6">
    <source>
        <dbReference type="PROSITE" id="PS50977"/>
    </source>
</evidence>
<dbReference type="InterPro" id="IPR009057">
    <property type="entry name" value="Homeodomain-like_sf"/>
</dbReference>
<evidence type="ECO:0000256" key="2">
    <source>
        <dbReference type="ARBA" id="ARBA00023125"/>
    </source>
</evidence>
<dbReference type="Proteomes" id="UP000749040">
    <property type="component" value="Unassembled WGS sequence"/>
</dbReference>
<dbReference type="PANTHER" id="PTHR30055:SF234">
    <property type="entry name" value="HTH-TYPE TRANSCRIPTIONAL REGULATOR BETI"/>
    <property type="match status" value="1"/>
</dbReference>
<evidence type="ECO:0000256" key="5">
    <source>
        <dbReference type="SAM" id="MobiDB-lite"/>
    </source>
</evidence>
<dbReference type="InterPro" id="IPR036271">
    <property type="entry name" value="Tet_transcr_reg_TetR-rel_C_sf"/>
</dbReference>
<dbReference type="PROSITE" id="PS01081">
    <property type="entry name" value="HTH_TETR_1"/>
    <property type="match status" value="1"/>
</dbReference>
<keyword evidence="2 4" id="KW-0238">DNA-binding</keyword>
<dbReference type="InterPro" id="IPR001647">
    <property type="entry name" value="HTH_TetR"/>
</dbReference>
<dbReference type="PANTHER" id="PTHR30055">
    <property type="entry name" value="HTH-TYPE TRANSCRIPTIONAL REGULATOR RUTR"/>
    <property type="match status" value="1"/>
</dbReference>
<dbReference type="InterPro" id="IPR023772">
    <property type="entry name" value="DNA-bd_HTH_TetR-type_CS"/>
</dbReference>
<evidence type="ECO:0000313" key="7">
    <source>
        <dbReference type="EMBL" id="MBM9507277.1"/>
    </source>
</evidence>
<evidence type="ECO:0000256" key="4">
    <source>
        <dbReference type="PROSITE-ProRule" id="PRU00335"/>
    </source>
</evidence>
<evidence type="ECO:0000313" key="8">
    <source>
        <dbReference type="Proteomes" id="UP000749040"/>
    </source>
</evidence>
<organism evidence="7 8">
    <name type="scientific">Actinacidiphila acididurans</name>
    <dbReference type="NCBI Taxonomy" id="2784346"/>
    <lineage>
        <taxon>Bacteria</taxon>
        <taxon>Bacillati</taxon>
        <taxon>Actinomycetota</taxon>
        <taxon>Actinomycetes</taxon>
        <taxon>Kitasatosporales</taxon>
        <taxon>Streptomycetaceae</taxon>
        <taxon>Actinacidiphila</taxon>
    </lineage>
</organism>
<reference evidence="7 8" key="1">
    <citation type="submission" date="2021-01" db="EMBL/GenBank/DDBJ databases">
        <title>Streptomyces acididurans sp. nov., isolated from a peat swamp forest soil.</title>
        <authorList>
            <person name="Chantavorakit T."/>
            <person name="Duangmal K."/>
        </authorList>
    </citation>
    <scope>NUCLEOTIDE SEQUENCE [LARGE SCALE GENOMIC DNA]</scope>
    <source>
        <strain evidence="7 8">KK5PA1</strain>
    </source>
</reference>
<sequence length="230" mass="25006">MVKQQRAVRTRQSLILAAAQVFAEEGYTAASLSTVSEAAGVSTGALHFHFPSKWALAQAVEEAALRALHRITGRVGSGPGSPMQKLVDSLHALADGLTSDFVIQAGFRLHCTDGSGTEGALWREWWSWVEQTLRSAKDGGELAYGVCVYDATAAVVAATAGFQALGGTNTWWLSEPWVTRFWQMQLPALVDARVLTRVRCWPPRPYRGRPRPRGGVAATLADERRSVTDE</sequence>
<evidence type="ECO:0000256" key="3">
    <source>
        <dbReference type="ARBA" id="ARBA00023163"/>
    </source>
</evidence>
<feature type="domain" description="HTH tetR-type" evidence="6">
    <location>
        <begin position="8"/>
        <end position="68"/>
    </location>
</feature>
<dbReference type="PROSITE" id="PS50977">
    <property type="entry name" value="HTH_TETR_2"/>
    <property type="match status" value="1"/>
</dbReference>
<dbReference type="PRINTS" id="PR00455">
    <property type="entry name" value="HTHTETR"/>
</dbReference>
<feature type="region of interest" description="Disordered" evidence="5">
    <location>
        <begin position="210"/>
        <end position="230"/>
    </location>
</feature>
<dbReference type="InterPro" id="IPR050109">
    <property type="entry name" value="HTH-type_TetR-like_transc_reg"/>
</dbReference>
<feature type="DNA-binding region" description="H-T-H motif" evidence="4">
    <location>
        <begin position="31"/>
        <end position="50"/>
    </location>
</feature>
<dbReference type="SUPFAM" id="SSF46689">
    <property type="entry name" value="Homeodomain-like"/>
    <property type="match status" value="1"/>
</dbReference>
<keyword evidence="8" id="KW-1185">Reference proteome</keyword>
<proteinExistence type="predicted"/>
<dbReference type="InterPro" id="IPR047923">
    <property type="entry name" value="ArpA-like"/>
</dbReference>
<keyword evidence="3" id="KW-0804">Transcription</keyword>